<name>A0A066Z573_9ACTN</name>
<accession>A0A066Z573</accession>
<dbReference type="Gene3D" id="3.50.50.60">
    <property type="entry name" value="FAD/NAD(P)-binding domain"/>
    <property type="match status" value="1"/>
</dbReference>
<evidence type="ECO:0000256" key="1">
    <source>
        <dbReference type="SAM" id="MobiDB-lite"/>
    </source>
</evidence>
<dbReference type="PANTHER" id="PTHR13847">
    <property type="entry name" value="SARCOSINE DEHYDROGENASE-RELATED"/>
    <property type="match status" value="1"/>
</dbReference>
<dbReference type="GO" id="GO:0005737">
    <property type="term" value="C:cytoplasm"/>
    <property type="evidence" value="ECO:0007669"/>
    <property type="project" value="TreeGrafter"/>
</dbReference>
<keyword evidence="4" id="KW-1185">Reference proteome</keyword>
<dbReference type="InterPro" id="IPR036188">
    <property type="entry name" value="FAD/NAD-bd_sf"/>
</dbReference>
<dbReference type="HOGENOM" id="CLU_1045011_0_0_11"/>
<dbReference type="Gene3D" id="3.30.9.10">
    <property type="entry name" value="D-Amino Acid Oxidase, subunit A, domain 2"/>
    <property type="match status" value="1"/>
</dbReference>
<dbReference type="PATRIC" id="fig|1348663.4.peg.737"/>
<comment type="caution">
    <text evidence="3">The sequence shown here is derived from an EMBL/GenBank/DDBJ whole genome shotgun (WGS) entry which is preliminary data.</text>
</comment>
<organism evidence="3 4">
    <name type="scientific">Kitasatospora cheerisanensis KCTC 2395</name>
    <dbReference type="NCBI Taxonomy" id="1348663"/>
    <lineage>
        <taxon>Bacteria</taxon>
        <taxon>Bacillati</taxon>
        <taxon>Actinomycetota</taxon>
        <taxon>Actinomycetes</taxon>
        <taxon>Kitasatosporales</taxon>
        <taxon>Streptomycetaceae</taxon>
        <taxon>Kitasatospora</taxon>
    </lineage>
</organism>
<protein>
    <submittedName>
        <fullName evidence="3">FAD-dependent oxidoreductase</fullName>
    </submittedName>
</protein>
<dbReference type="SUPFAM" id="SSF51905">
    <property type="entry name" value="FAD/NAD(P)-binding domain"/>
    <property type="match status" value="1"/>
</dbReference>
<dbReference type="PANTHER" id="PTHR13847:SF281">
    <property type="entry name" value="FAD DEPENDENT OXIDOREDUCTASE DOMAIN-CONTAINING PROTEIN"/>
    <property type="match status" value="1"/>
</dbReference>
<dbReference type="EMBL" id="JNBY01000035">
    <property type="protein sequence ID" value="KDN87399.1"/>
    <property type="molecule type" value="Genomic_DNA"/>
</dbReference>
<gene>
    <name evidence="3" type="ORF">KCH_07710</name>
</gene>
<feature type="region of interest" description="Disordered" evidence="1">
    <location>
        <begin position="206"/>
        <end position="248"/>
    </location>
</feature>
<evidence type="ECO:0000313" key="4">
    <source>
        <dbReference type="Proteomes" id="UP000027178"/>
    </source>
</evidence>
<dbReference type="Proteomes" id="UP000027178">
    <property type="component" value="Unassembled WGS sequence"/>
</dbReference>
<sequence>MADPVRALKDAQPVPFWLDDPARPDAASALVGDVRCDLLVVGGGYSGLWTALIAKERDPSLDVVLIEAQQAGWAASGRNGGFCEASLTHGLANGYQRWPDELGTLERLGAANLQAMEDSIGRHGIDCDWERTGSLVVATEPYQADGLAEFAELAARYGSRLDLLDQDAVRAEIDSPTFLGALWDREGVAMLNPARLAWGLRRPASTRACGSSSTPARPASPTPRTASPSAPRTAASAPAGWRWPPTPSPRCCAATARTPCRCTTTR</sequence>
<dbReference type="Pfam" id="PF01266">
    <property type="entry name" value="DAO"/>
    <property type="match status" value="1"/>
</dbReference>
<feature type="compositionally biased region" description="Low complexity" evidence="1">
    <location>
        <begin position="211"/>
        <end position="239"/>
    </location>
</feature>
<proteinExistence type="predicted"/>
<feature type="domain" description="FAD dependent oxidoreductase" evidence="2">
    <location>
        <begin position="37"/>
        <end position="205"/>
    </location>
</feature>
<evidence type="ECO:0000313" key="3">
    <source>
        <dbReference type="EMBL" id="KDN87399.1"/>
    </source>
</evidence>
<dbReference type="InterPro" id="IPR006076">
    <property type="entry name" value="FAD-dep_OxRdtase"/>
</dbReference>
<dbReference type="AlphaFoldDB" id="A0A066Z573"/>
<evidence type="ECO:0000259" key="2">
    <source>
        <dbReference type="Pfam" id="PF01266"/>
    </source>
</evidence>
<reference evidence="3 4" key="1">
    <citation type="submission" date="2014-05" db="EMBL/GenBank/DDBJ databases">
        <title>Draft Genome Sequence of Kitasatospora cheerisanensis KCTC 2395.</title>
        <authorList>
            <person name="Nam D.H."/>
        </authorList>
    </citation>
    <scope>NUCLEOTIDE SEQUENCE [LARGE SCALE GENOMIC DNA]</scope>
    <source>
        <strain evidence="3 4">KCTC 2395</strain>
    </source>
</reference>
<dbReference type="eggNOG" id="COG0665">
    <property type="taxonomic scope" value="Bacteria"/>
</dbReference>